<keyword evidence="6 7" id="KW-0472">Membrane</keyword>
<dbReference type="InterPro" id="IPR038770">
    <property type="entry name" value="Na+/solute_symporter_sf"/>
</dbReference>
<feature type="transmembrane region" description="Helical" evidence="7">
    <location>
        <begin position="77"/>
        <end position="96"/>
    </location>
</feature>
<dbReference type="EMBL" id="WVHS01000004">
    <property type="protein sequence ID" value="MXV17252.1"/>
    <property type="molecule type" value="Genomic_DNA"/>
</dbReference>
<dbReference type="Pfam" id="PF00999">
    <property type="entry name" value="Na_H_Exchanger"/>
    <property type="match status" value="1"/>
</dbReference>
<feature type="transmembrane region" description="Helical" evidence="7">
    <location>
        <begin position="137"/>
        <end position="164"/>
    </location>
</feature>
<feature type="transmembrane region" description="Helical" evidence="7">
    <location>
        <begin position="108"/>
        <end position="131"/>
    </location>
</feature>
<dbReference type="RefSeq" id="WP_160908246.1">
    <property type="nucleotide sequence ID" value="NZ_WVHS01000004.1"/>
</dbReference>
<evidence type="ECO:0000259" key="8">
    <source>
        <dbReference type="Pfam" id="PF00999"/>
    </source>
</evidence>
<keyword evidence="4 7" id="KW-1133">Transmembrane helix</keyword>
<comment type="caution">
    <text evidence="9">The sequence shown here is derived from an EMBL/GenBank/DDBJ whole genome shotgun (WGS) entry which is preliminary data.</text>
</comment>
<evidence type="ECO:0000313" key="9">
    <source>
        <dbReference type="EMBL" id="MXV17252.1"/>
    </source>
</evidence>
<dbReference type="InterPro" id="IPR006153">
    <property type="entry name" value="Cation/H_exchanger_TM"/>
</dbReference>
<dbReference type="PANTHER" id="PTHR32468:SF0">
    <property type="entry name" value="K(+)_H(+) ANTIPORTER 1"/>
    <property type="match status" value="1"/>
</dbReference>
<feature type="transmembrane region" description="Helical" evidence="7">
    <location>
        <begin position="206"/>
        <end position="230"/>
    </location>
</feature>
<evidence type="ECO:0000256" key="4">
    <source>
        <dbReference type="ARBA" id="ARBA00022989"/>
    </source>
</evidence>
<evidence type="ECO:0000256" key="3">
    <source>
        <dbReference type="ARBA" id="ARBA00022692"/>
    </source>
</evidence>
<dbReference type="Proteomes" id="UP000451233">
    <property type="component" value="Unassembled WGS sequence"/>
</dbReference>
<feature type="transmembrane region" description="Helical" evidence="7">
    <location>
        <begin position="47"/>
        <end position="71"/>
    </location>
</feature>
<reference evidence="9 10" key="1">
    <citation type="submission" date="2019-11" db="EMBL/GenBank/DDBJ databases">
        <title>Pedobacter sp. HMF7056 Genome sequencing and assembly.</title>
        <authorList>
            <person name="Kang H."/>
            <person name="Kim H."/>
            <person name="Joh K."/>
        </authorList>
    </citation>
    <scope>NUCLEOTIDE SEQUENCE [LARGE SCALE GENOMIC DNA]</scope>
    <source>
        <strain evidence="9 10">HMF7056</strain>
    </source>
</reference>
<feature type="transmembrane region" description="Helical" evidence="7">
    <location>
        <begin position="325"/>
        <end position="347"/>
    </location>
</feature>
<keyword evidence="2" id="KW-0813">Transport</keyword>
<evidence type="ECO:0000256" key="1">
    <source>
        <dbReference type="ARBA" id="ARBA00004141"/>
    </source>
</evidence>
<feature type="transmembrane region" description="Helical" evidence="7">
    <location>
        <begin position="176"/>
        <end position="200"/>
    </location>
</feature>
<dbReference type="Gene3D" id="1.20.1530.20">
    <property type="match status" value="1"/>
</dbReference>
<keyword evidence="10" id="KW-1185">Reference proteome</keyword>
<evidence type="ECO:0000313" key="10">
    <source>
        <dbReference type="Proteomes" id="UP000451233"/>
    </source>
</evidence>
<feature type="transmembrane region" description="Helical" evidence="7">
    <location>
        <begin position="12"/>
        <end position="35"/>
    </location>
</feature>
<dbReference type="GO" id="GO:0016020">
    <property type="term" value="C:membrane"/>
    <property type="evidence" value="ECO:0007669"/>
    <property type="project" value="UniProtKB-SubCell"/>
</dbReference>
<evidence type="ECO:0000256" key="5">
    <source>
        <dbReference type="ARBA" id="ARBA00023065"/>
    </source>
</evidence>
<accession>A0A7K1Y239</accession>
<gene>
    <name evidence="9" type="ORF">GS398_18280</name>
</gene>
<organism evidence="9 10">
    <name type="scientific">Hufsiella ginkgonis</name>
    <dbReference type="NCBI Taxonomy" id="2695274"/>
    <lineage>
        <taxon>Bacteria</taxon>
        <taxon>Pseudomonadati</taxon>
        <taxon>Bacteroidota</taxon>
        <taxon>Sphingobacteriia</taxon>
        <taxon>Sphingobacteriales</taxon>
        <taxon>Sphingobacteriaceae</taxon>
        <taxon>Hufsiella</taxon>
    </lineage>
</organism>
<keyword evidence="5" id="KW-0406">Ion transport</keyword>
<dbReference type="GO" id="GO:1902600">
    <property type="term" value="P:proton transmembrane transport"/>
    <property type="evidence" value="ECO:0007669"/>
    <property type="project" value="InterPro"/>
</dbReference>
<feature type="transmembrane region" description="Helical" evidence="7">
    <location>
        <begin position="266"/>
        <end position="283"/>
    </location>
</feature>
<dbReference type="PANTHER" id="PTHR32468">
    <property type="entry name" value="CATION/H + ANTIPORTER"/>
    <property type="match status" value="1"/>
</dbReference>
<comment type="subcellular location">
    <subcellularLocation>
        <location evidence="1">Membrane</location>
        <topology evidence="1">Multi-pass membrane protein</topology>
    </subcellularLocation>
</comment>
<evidence type="ECO:0000256" key="2">
    <source>
        <dbReference type="ARBA" id="ARBA00022448"/>
    </source>
</evidence>
<dbReference type="InterPro" id="IPR050794">
    <property type="entry name" value="CPA2_transporter"/>
</dbReference>
<proteinExistence type="predicted"/>
<keyword evidence="3 7" id="KW-0812">Transmembrane</keyword>
<feature type="domain" description="Cation/H+ exchanger transmembrane" evidence="8">
    <location>
        <begin position="25"/>
        <end position="408"/>
    </location>
</feature>
<protein>
    <recommendedName>
        <fullName evidence="8">Cation/H+ exchanger transmembrane domain-containing protein</fullName>
    </recommendedName>
</protein>
<name>A0A7K1Y239_9SPHI</name>
<dbReference type="GO" id="GO:0015297">
    <property type="term" value="F:antiporter activity"/>
    <property type="evidence" value="ECO:0007669"/>
    <property type="project" value="InterPro"/>
</dbReference>
<feature type="transmembrane region" description="Helical" evidence="7">
    <location>
        <begin position="295"/>
        <end position="313"/>
    </location>
</feature>
<dbReference type="AlphaFoldDB" id="A0A7K1Y239"/>
<sequence>MKMALLHPVLSPLGLLLLQIIAILVVARIFGALIARIGQPPVIGEMIAGIVLGPSLLGRLLPGLSGLLFPAGSLGNLQFLSEIGLILFMFITGMELDLGKLKDKARHAIVISYTSIIFPYLLGVGAAYFIYRGLAPAGVGFLAFALFMGIALSITAFPVLARILQARGLTKTSVGTLVLACAAFDDVTAWCILAVVVAVAKVTSATGVLVTLVLSASFVLVMFYVVGPGIRRFADKHATSSGILKQVVVMSAFFVLLVSAFATEAIGVHALFGAFLAGVIMPRKSGIREQLPGKIADVSQLLLLPLFFALTGLKTQIGLLNDASHWLICAALVLVAIIGKFGGSTLAAKLTGQSWHDSLTIGALMNTRGLMELIVLNIGYSMGILSPVLFAMLVLMALTTTFMTAPLLDLVAWSGRKPQLP</sequence>
<evidence type="ECO:0000256" key="7">
    <source>
        <dbReference type="SAM" id="Phobius"/>
    </source>
</evidence>
<evidence type="ECO:0000256" key="6">
    <source>
        <dbReference type="ARBA" id="ARBA00023136"/>
    </source>
</evidence>